<gene>
    <name evidence="2" type="ORF">OD750_000210</name>
</gene>
<dbReference type="Proteomes" id="UP001139971">
    <property type="component" value="Unassembled WGS sequence"/>
</dbReference>
<dbReference type="RefSeq" id="WP_263544850.1">
    <property type="nucleotide sequence ID" value="NZ_JAOVZO020000001.1"/>
</dbReference>
<proteinExistence type="predicted"/>
<evidence type="ECO:0000313" key="2">
    <source>
        <dbReference type="EMBL" id="MDC8010962.1"/>
    </source>
</evidence>
<dbReference type="Pfam" id="PF05973">
    <property type="entry name" value="Gp49"/>
    <property type="match status" value="1"/>
</dbReference>
<feature type="compositionally biased region" description="Basic residues" evidence="1">
    <location>
        <begin position="99"/>
        <end position="113"/>
    </location>
</feature>
<evidence type="ECO:0000313" key="3">
    <source>
        <dbReference type="Proteomes" id="UP001139971"/>
    </source>
</evidence>
<dbReference type="InterPro" id="IPR009241">
    <property type="entry name" value="HigB-like"/>
</dbReference>
<evidence type="ECO:0000256" key="1">
    <source>
        <dbReference type="SAM" id="MobiDB-lite"/>
    </source>
</evidence>
<sequence length="113" mass="12529">MKAFAFVSEAARADYLALPRPVQRRFGRCLRAVQEGKPAPAVKCVAPLVGRGAAELVQNGSPAYRVIFSSKDPETVCVLHAFTKTAQGADRPNLETARKRYRERQRWASSRKA</sequence>
<dbReference type="AlphaFoldDB" id="A0A9X4BHE1"/>
<comment type="caution">
    <text evidence="2">The sequence shown here is derived from an EMBL/GenBank/DDBJ whole genome shotgun (WGS) entry which is preliminary data.</text>
</comment>
<protein>
    <submittedName>
        <fullName evidence="2">Type II toxin-antitoxin system RelE/ParE family toxin</fullName>
    </submittedName>
</protein>
<reference evidence="2" key="1">
    <citation type="submission" date="2023-02" db="EMBL/GenBank/DDBJ databases">
        <title>Tahibacter soli sp. nov. isolated from soil.</title>
        <authorList>
            <person name="Baek J.H."/>
            <person name="Lee J.K."/>
            <person name="Choi D.G."/>
            <person name="Jeon C.O."/>
        </authorList>
    </citation>
    <scope>NUCLEOTIDE SEQUENCE</scope>
    <source>
        <strain evidence="2">BL</strain>
    </source>
</reference>
<organism evidence="2 3">
    <name type="scientific">Tahibacter soli</name>
    <dbReference type="NCBI Taxonomy" id="2983605"/>
    <lineage>
        <taxon>Bacteria</taxon>
        <taxon>Pseudomonadati</taxon>
        <taxon>Pseudomonadota</taxon>
        <taxon>Gammaproteobacteria</taxon>
        <taxon>Lysobacterales</taxon>
        <taxon>Rhodanobacteraceae</taxon>
        <taxon>Tahibacter</taxon>
    </lineage>
</organism>
<feature type="region of interest" description="Disordered" evidence="1">
    <location>
        <begin position="89"/>
        <end position="113"/>
    </location>
</feature>
<keyword evidence="3" id="KW-1185">Reference proteome</keyword>
<accession>A0A9X4BHE1</accession>
<dbReference type="EMBL" id="JAOVZO020000001">
    <property type="protein sequence ID" value="MDC8010962.1"/>
    <property type="molecule type" value="Genomic_DNA"/>
</dbReference>
<name>A0A9X4BHE1_9GAMM</name>